<sequence>MGNGSDKSGWRGRLAALVLSFFGAAPLAAQEACRDQTVHLRGEWGLARFNVEIADDFEERRVGLMNRPSLPVSSGMLFIYEYPQALSFWMRNTLIPLDMIFIDARGVVQHIHHEAVPLDETGIFGGTDLTTVLEINGGLARQLGITEGSEVRHPSFDPSDAVWPC</sequence>
<dbReference type="PANTHER" id="PTHR37953:SF1">
    <property type="entry name" value="UPF0127 PROTEIN MJ1496"/>
    <property type="match status" value="1"/>
</dbReference>
<dbReference type="InterPro" id="IPR003795">
    <property type="entry name" value="DUF192"/>
</dbReference>
<dbReference type="RefSeq" id="WP_191074427.1">
    <property type="nucleotide sequence ID" value="NZ_JACTAG010000001.1"/>
</dbReference>
<evidence type="ECO:0000313" key="1">
    <source>
        <dbReference type="EMBL" id="MBD3663463.1"/>
    </source>
</evidence>
<reference evidence="1" key="1">
    <citation type="submission" date="2020-08" db="EMBL/GenBank/DDBJ databases">
        <title>Sulfitobacter aestuariivivens sp. nov., isolated from a tidal flat.</title>
        <authorList>
            <person name="Park S."/>
            <person name="Yoon J.-H."/>
        </authorList>
    </citation>
    <scope>NUCLEOTIDE SEQUENCE</scope>
    <source>
        <strain evidence="1">TSTF-M16</strain>
    </source>
</reference>
<accession>A0A927D355</accession>
<gene>
    <name evidence="1" type="ORF">H9Q16_05990</name>
</gene>
<dbReference type="Gene3D" id="2.60.120.1140">
    <property type="entry name" value="Protein of unknown function DUF192"/>
    <property type="match status" value="1"/>
</dbReference>
<dbReference type="Proteomes" id="UP000635142">
    <property type="component" value="Unassembled WGS sequence"/>
</dbReference>
<evidence type="ECO:0000313" key="2">
    <source>
        <dbReference type="Proteomes" id="UP000635142"/>
    </source>
</evidence>
<name>A0A927D355_9RHOB</name>
<keyword evidence="2" id="KW-1185">Reference proteome</keyword>
<dbReference type="AlphaFoldDB" id="A0A927D355"/>
<dbReference type="PANTHER" id="PTHR37953">
    <property type="entry name" value="UPF0127 PROTEIN MJ1496"/>
    <property type="match status" value="1"/>
</dbReference>
<proteinExistence type="predicted"/>
<organism evidence="1 2">
    <name type="scientific">Sulfitobacter aestuariivivens</name>
    <dbReference type="NCBI Taxonomy" id="2766981"/>
    <lineage>
        <taxon>Bacteria</taxon>
        <taxon>Pseudomonadati</taxon>
        <taxon>Pseudomonadota</taxon>
        <taxon>Alphaproteobacteria</taxon>
        <taxon>Rhodobacterales</taxon>
        <taxon>Roseobacteraceae</taxon>
        <taxon>Sulfitobacter</taxon>
    </lineage>
</organism>
<dbReference type="InterPro" id="IPR038695">
    <property type="entry name" value="Saro_0823-like_sf"/>
</dbReference>
<dbReference type="Pfam" id="PF02643">
    <property type="entry name" value="DUF192"/>
    <property type="match status" value="1"/>
</dbReference>
<protein>
    <submittedName>
        <fullName evidence="1">DUF192 domain-containing protein</fullName>
    </submittedName>
</protein>
<dbReference type="EMBL" id="JACTAG010000001">
    <property type="protein sequence ID" value="MBD3663463.1"/>
    <property type="molecule type" value="Genomic_DNA"/>
</dbReference>
<comment type="caution">
    <text evidence="1">The sequence shown here is derived from an EMBL/GenBank/DDBJ whole genome shotgun (WGS) entry which is preliminary data.</text>
</comment>